<reference evidence="1 2" key="1">
    <citation type="submission" date="2024-05" db="EMBL/GenBank/DDBJ databases">
        <authorList>
            <person name="Duchaud E."/>
        </authorList>
    </citation>
    <scope>NUCLEOTIDE SEQUENCE [LARGE SCALE GENOMIC DNA]</scope>
    <source>
        <strain evidence="1">Ena-SAMPLE-TAB-13-05-2024-13:56:06:370-140305</strain>
    </source>
</reference>
<name>A0ABM9PJE7_9FLAO</name>
<comment type="caution">
    <text evidence="1">The sequence shown here is derived from an EMBL/GenBank/DDBJ whole genome shotgun (WGS) entry which is preliminary data.</text>
</comment>
<dbReference type="EMBL" id="CAXJRC010000010">
    <property type="protein sequence ID" value="CAL2105759.1"/>
    <property type="molecule type" value="Genomic_DNA"/>
</dbReference>
<organism evidence="1 2">
    <name type="scientific">Tenacibaculum vairaonense</name>
    <dbReference type="NCBI Taxonomy" id="3137860"/>
    <lineage>
        <taxon>Bacteria</taxon>
        <taxon>Pseudomonadati</taxon>
        <taxon>Bacteroidota</taxon>
        <taxon>Flavobacteriia</taxon>
        <taxon>Flavobacteriales</taxon>
        <taxon>Flavobacteriaceae</taxon>
        <taxon>Tenacibaculum</taxon>
    </lineage>
</organism>
<proteinExistence type="predicted"/>
<evidence type="ECO:0000313" key="2">
    <source>
        <dbReference type="Proteomes" id="UP001497602"/>
    </source>
</evidence>
<evidence type="ECO:0000313" key="1">
    <source>
        <dbReference type="EMBL" id="CAL2105759.1"/>
    </source>
</evidence>
<accession>A0ABM9PJE7</accession>
<sequence>MIKTIISVIRKENKMHILTEQELHNLGMNIVGKKLQEMGYEFVAVNSTLKKHPQFVLFKKGEPTIFVLVKVTNNIQSPQEYDVLWMETFKEHAKKQNAKVWYAGIGIANAESIELPVVKDKPYYVAFEDFVKVL</sequence>
<evidence type="ECO:0008006" key="3">
    <source>
        <dbReference type="Google" id="ProtNLM"/>
    </source>
</evidence>
<protein>
    <recommendedName>
        <fullName evidence="3">Na(+)-translocating NADH-quinone reductase subunit F</fullName>
    </recommendedName>
</protein>
<dbReference type="Proteomes" id="UP001497602">
    <property type="component" value="Unassembled WGS sequence"/>
</dbReference>
<keyword evidence="2" id="KW-1185">Reference proteome</keyword>
<gene>
    <name evidence="1" type="ORF">T190115A13A_190003</name>
</gene>